<dbReference type="Gene3D" id="1.20.1280.50">
    <property type="match status" value="1"/>
</dbReference>
<reference evidence="2" key="1">
    <citation type="submission" date="2021-03" db="EMBL/GenBank/DDBJ databases">
        <title>Chromosome level genome of the anhydrobiotic midge Polypedilum vanderplanki.</title>
        <authorList>
            <person name="Yoshida Y."/>
            <person name="Kikawada T."/>
            <person name="Gusev O."/>
        </authorList>
    </citation>
    <scope>NUCLEOTIDE SEQUENCE</scope>
    <source>
        <strain evidence="2">NIAS01</strain>
        <tissue evidence="2">Whole body or cell culture</tissue>
    </source>
</reference>
<dbReference type="SUPFAM" id="SSF81383">
    <property type="entry name" value="F-box domain"/>
    <property type="match status" value="1"/>
</dbReference>
<protein>
    <recommendedName>
        <fullName evidence="1">F-box domain-containing protein</fullName>
    </recommendedName>
</protein>
<evidence type="ECO:0000259" key="1">
    <source>
        <dbReference type="PROSITE" id="PS50181"/>
    </source>
</evidence>
<dbReference type="Gene3D" id="3.80.10.10">
    <property type="entry name" value="Ribonuclease Inhibitor"/>
    <property type="match status" value="1"/>
</dbReference>
<gene>
    <name evidence="2" type="ORF">PVAND_016918</name>
</gene>
<dbReference type="InterPro" id="IPR032675">
    <property type="entry name" value="LRR_dom_sf"/>
</dbReference>
<keyword evidence="3" id="KW-1185">Reference proteome</keyword>
<dbReference type="InterPro" id="IPR001810">
    <property type="entry name" value="F-box_dom"/>
</dbReference>
<dbReference type="InterPro" id="IPR036047">
    <property type="entry name" value="F-box-like_dom_sf"/>
</dbReference>
<dbReference type="PROSITE" id="PS50181">
    <property type="entry name" value="FBOX"/>
    <property type="match status" value="1"/>
</dbReference>
<comment type="caution">
    <text evidence="2">The sequence shown here is derived from an EMBL/GenBank/DDBJ whole genome shotgun (WGS) entry which is preliminary data.</text>
</comment>
<dbReference type="AlphaFoldDB" id="A0A9J6BH74"/>
<proteinExistence type="predicted"/>
<dbReference type="OrthoDB" id="1107553at2759"/>
<dbReference type="CDD" id="cd09917">
    <property type="entry name" value="F-box_SF"/>
    <property type="match status" value="1"/>
</dbReference>
<dbReference type="Pfam" id="PF12937">
    <property type="entry name" value="F-box-like"/>
    <property type="match status" value="1"/>
</dbReference>
<dbReference type="SUPFAM" id="SSF52047">
    <property type="entry name" value="RNI-like"/>
    <property type="match status" value="1"/>
</dbReference>
<dbReference type="Proteomes" id="UP001107558">
    <property type="component" value="Chromosome 4"/>
</dbReference>
<dbReference type="PANTHER" id="PTHR38926:SF72">
    <property type="entry name" value="IM:7136021-RELATED"/>
    <property type="match status" value="1"/>
</dbReference>
<sequence length="475" mass="55689">MKSLPEEILLHIFDYLDNKSILKAMKVCKLWTEIISNSSKLMQKFHLFINQEFFTTENISELPQASIKNIKIQNINIINRSSHFYNENYNFISTDIELKKILAIINNYQDSIEGFEIFEVRTRVVKNISELIKSLTNLSIFKAVNITFVTNSACSSENFPNLKSISIIKDNNEEGHFENIFDIFKFSQSLEKVHLEVHEGIFNHNALSVFLQTLPNLNHLILDGIGTASYFEQENFPFKISTLEAFSISSDWNSMQPRFQFLLSQIGCLKYLKLNRLPYDHDGGEILKFIIEEMNLEKFYYGEIPLILNGQKQEIEEIWFNEVTVMAGMEILRQFPRTKKLHILLNATDIFEVISLIIDRFCKIFLHLEELKIVDLSSGYHLLPKFICIYKCCQNVKKLKIESNEVELAQNLREFLPFMTQLEEIELDTHNFEIIEKLQAIYDCCLDLKIIKIRKQQKEMTEIIFNDTNIKIEII</sequence>
<dbReference type="SMART" id="SM00256">
    <property type="entry name" value="FBOX"/>
    <property type="match status" value="1"/>
</dbReference>
<dbReference type="EMBL" id="JADBJN010000004">
    <property type="protein sequence ID" value="KAG5669016.1"/>
    <property type="molecule type" value="Genomic_DNA"/>
</dbReference>
<name>A0A9J6BH74_POLVA</name>
<feature type="domain" description="F-box" evidence="1">
    <location>
        <begin position="1"/>
        <end position="45"/>
    </location>
</feature>
<evidence type="ECO:0000313" key="3">
    <source>
        <dbReference type="Proteomes" id="UP001107558"/>
    </source>
</evidence>
<organism evidence="2 3">
    <name type="scientific">Polypedilum vanderplanki</name>
    <name type="common">Sleeping chironomid midge</name>
    <dbReference type="NCBI Taxonomy" id="319348"/>
    <lineage>
        <taxon>Eukaryota</taxon>
        <taxon>Metazoa</taxon>
        <taxon>Ecdysozoa</taxon>
        <taxon>Arthropoda</taxon>
        <taxon>Hexapoda</taxon>
        <taxon>Insecta</taxon>
        <taxon>Pterygota</taxon>
        <taxon>Neoptera</taxon>
        <taxon>Endopterygota</taxon>
        <taxon>Diptera</taxon>
        <taxon>Nematocera</taxon>
        <taxon>Chironomoidea</taxon>
        <taxon>Chironomidae</taxon>
        <taxon>Chironominae</taxon>
        <taxon>Polypedilum</taxon>
        <taxon>Polypedilum</taxon>
    </lineage>
</organism>
<evidence type="ECO:0000313" key="2">
    <source>
        <dbReference type="EMBL" id="KAG5669016.1"/>
    </source>
</evidence>
<dbReference type="PANTHER" id="PTHR38926">
    <property type="entry name" value="F-BOX DOMAIN CONTAINING PROTEIN, EXPRESSED"/>
    <property type="match status" value="1"/>
</dbReference>
<accession>A0A9J6BH74</accession>